<feature type="transmembrane region" description="Helical" evidence="1">
    <location>
        <begin position="310"/>
        <end position="327"/>
    </location>
</feature>
<feature type="transmembrane region" description="Helical" evidence="1">
    <location>
        <begin position="78"/>
        <end position="97"/>
    </location>
</feature>
<keyword evidence="1" id="KW-1133">Transmembrane helix</keyword>
<feature type="transmembrane region" description="Helical" evidence="1">
    <location>
        <begin position="139"/>
        <end position="158"/>
    </location>
</feature>
<feature type="transmembrane region" description="Helical" evidence="1">
    <location>
        <begin position="223"/>
        <end position="247"/>
    </location>
</feature>
<dbReference type="OrthoDB" id="9775975at2"/>
<evidence type="ECO:0000313" key="2">
    <source>
        <dbReference type="EMBL" id="SMO51137.1"/>
    </source>
</evidence>
<proteinExistence type="predicted"/>
<evidence type="ECO:0008006" key="4">
    <source>
        <dbReference type="Google" id="ProtNLM"/>
    </source>
</evidence>
<sequence length="377" mass="42086">MKRIMALDMLRGYALVCIMVDHMPIGVLRNVTLANFTVFDAAELFVLLSGFLVGMVWVKVEAKHGRRAAQWRFLKRAYEVWLALVLGAVLLAAFSHFLFEIKLNHTAVWFKYALWLFENPAGYIATVGLMWMQPNLLDVLALYVIMLVTAPITVPFLLRAPFAAMAVSVTVWLCAEPLNALIPNQRPGPGLLFNPFGWQLLFFIGVGLGAFRRQIVPALRKHGQVLTIASVGVLLFCLSVTLAWRIGEPAKAVSAALKMVYGSIDKWSLDGLRLMAIMAASWLVAVPLAKPFEWMANTAIGRAFGEIGRGGLWSFISCVLLSIWGDAMDMMAPQDFTGFLLRLAIDIWVIAALWVSAALWLRRDEWMGRIKARFATR</sequence>
<protein>
    <recommendedName>
        <fullName evidence="4">OpgC protein</fullName>
    </recommendedName>
</protein>
<dbReference type="PANTHER" id="PTHR38592">
    <property type="entry name" value="BLL4819 PROTEIN"/>
    <property type="match status" value="1"/>
</dbReference>
<dbReference type="Proteomes" id="UP000319014">
    <property type="component" value="Unassembled WGS sequence"/>
</dbReference>
<keyword evidence="1" id="KW-0472">Membrane</keyword>
<name>A0A521BVC4_9RHOB</name>
<gene>
    <name evidence="2" type="ORF">SAMN06265221_103150</name>
</gene>
<dbReference type="EMBL" id="FXTK01000003">
    <property type="protein sequence ID" value="SMO51137.1"/>
    <property type="molecule type" value="Genomic_DNA"/>
</dbReference>
<keyword evidence="1" id="KW-0812">Transmembrane</keyword>
<evidence type="ECO:0000256" key="1">
    <source>
        <dbReference type="SAM" id="Phobius"/>
    </source>
</evidence>
<evidence type="ECO:0000313" key="3">
    <source>
        <dbReference type="Proteomes" id="UP000319014"/>
    </source>
</evidence>
<feature type="transmembrane region" description="Helical" evidence="1">
    <location>
        <begin position="339"/>
        <end position="361"/>
    </location>
</feature>
<keyword evidence="3" id="KW-1185">Reference proteome</keyword>
<feature type="transmembrane region" description="Helical" evidence="1">
    <location>
        <begin position="12"/>
        <end position="32"/>
    </location>
</feature>
<accession>A0A521BVC4</accession>
<organism evidence="2 3">
    <name type="scientific">Paracoccus laeviglucosivorans</name>
    <dbReference type="NCBI Taxonomy" id="1197861"/>
    <lineage>
        <taxon>Bacteria</taxon>
        <taxon>Pseudomonadati</taxon>
        <taxon>Pseudomonadota</taxon>
        <taxon>Alphaproteobacteria</taxon>
        <taxon>Rhodobacterales</taxon>
        <taxon>Paracoccaceae</taxon>
        <taxon>Paracoccus</taxon>
    </lineage>
</organism>
<feature type="transmembrane region" description="Helical" evidence="1">
    <location>
        <begin position="38"/>
        <end position="58"/>
    </location>
</feature>
<dbReference type="Pfam" id="PF10129">
    <property type="entry name" value="OpgC_C"/>
    <property type="match status" value="1"/>
</dbReference>
<feature type="transmembrane region" description="Helical" evidence="1">
    <location>
        <begin position="109"/>
        <end position="132"/>
    </location>
</feature>
<feature type="transmembrane region" description="Helical" evidence="1">
    <location>
        <begin position="191"/>
        <end position="211"/>
    </location>
</feature>
<dbReference type="AlphaFoldDB" id="A0A521BVC4"/>
<dbReference type="PANTHER" id="PTHR38592:SF3">
    <property type="entry name" value="BLL4819 PROTEIN"/>
    <property type="match status" value="1"/>
</dbReference>
<dbReference type="PIRSF" id="PIRSF028704">
    <property type="entry name" value="UPC028704"/>
    <property type="match status" value="1"/>
</dbReference>
<reference evidence="2 3" key="1">
    <citation type="submission" date="2017-05" db="EMBL/GenBank/DDBJ databases">
        <authorList>
            <person name="Varghese N."/>
            <person name="Submissions S."/>
        </authorList>
    </citation>
    <scope>NUCLEOTIDE SEQUENCE [LARGE SCALE GENOMIC DNA]</scope>
    <source>
        <strain evidence="2 3">DSM 100094</strain>
    </source>
</reference>
<dbReference type="InterPro" id="IPR014550">
    <property type="entry name" value="UCP028704_OpgC"/>
</dbReference>
<feature type="transmembrane region" description="Helical" evidence="1">
    <location>
        <begin position="267"/>
        <end position="289"/>
    </location>
</feature>